<evidence type="ECO:0000256" key="1">
    <source>
        <dbReference type="SAM" id="Phobius"/>
    </source>
</evidence>
<sequence>MRSSSHDLLPLNLSTLIIAALASAAFINAAMYISYAGIPFITSDGWYFVDTFLQKYYHGGVTLHDLYMKRSTDDHAQPIHKLLLIWNADHFDLDFVIESYVGLAIAGVSWLLMLYSARQDNVARSSAVWWILPMVAAAFSLVSLSGGMVFSWSLVTLSYLGPLSMVLMAFSAWHAVERHRWLPLLILAPLIVFTMDGTALICAISVSCALLLREAKMRGKTWRATFAALSLVAATVIAYRLVSHFYLHPQLADAPAAPPAIATLLGFGWSRIQQMVLAIASLSIAEPAALAMYLHDRSVQAHRLIGLLVIMGHAWFWWRASRDQWNRTQFIAVTLMLFCYGAAAGIVLGRVPIFGPEYVTQQRYLLMYQLGTVALAMMAAGSNWHDWRLPQRAVAAVALAGVILIQLPLSLSTWREAPFVQAYGNKLGRQIILLGENPGVRLAGCAPMLVICQASRDEQIRSIELLRGRRLNAFSRSMLRRHSMESLQQNIGPAEVISATTANPSGAPDTPRR</sequence>
<feature type="transmembrane region" description="Helical" evidence="1">
    <location>
        <begin position="95"/>
        <end position="115"/>
    </location>
</feature>
<feature type="transmembrane region" description="Helical" evidence="1">
    <location>
        <begin position="365"/>
        <end position="381"/>
    </location>
</feature>
<evidence type="ECO:0000313" key="2">
    <source>
        <dbReference type="EMBL" id="KAB7629947.1"/>
    </source>
</evidence>
<feature type="transmembrane region" description="Helical" evidence="1">
    <location>
        <begin position="182"/>
        <end position="212"/>
    </location>
</feature>
<proteinExistence type="predicted"/>
<comment type="caution">
    <text evidence="2">The sequence shown here is derived from an EMBL/GenBank/DDBJ whole genome shotgun (WGS) entry which is preliminary data.</text>
</comment>
<feature type="transmembrane region" description="Helical" evidence="1">
    <location>
        <begin position="224"/>
        <end position="242"/>
    </location>
</feature>
<protein>
    <submittedName>
        <fullName evidence="2">Uncharacterized protein</fullName>
    </submittedName>
</protein>
<gene>
    <name evidence="2" type="ORF">F9K92_12105</name>
</gene>
<reference evidence="2 3" key="1">
    <citation type="submission" date="2019-10" db="EMBL/GenBank/DDBJ databases">
        <title>Halotolerant bacteria associated to Saharan-endemic halophytes Stipa tenacissima L. and Atriplex halimus L mitigate salt stress and promote growth of tomato plants.</title>
        <authorList>
            <person name="Dif G."/>
        </authorList>
    </citation>
    <scope>NUCLEOTIDE SEQUENCE [LARGE SCALE GENOMIC DNA]</scope>
    <source>
        <strain evidence="2 3">IS26</strain>
    </source>
</reference>
<feature type="transmembrane region" description="Helical" evidence="1">
    <location>
        <begin position="12"/>
        <end position="33"/>
    </location>
</feature>
<feature type="transmembrane region" description="Helical" evidence="1">
    <location>
        <begin position="127"/>
        <end position="150"/>
    </location>
</feature>
<feature type="transmembrane region" description="Helical" evidence="1">
    <location>
        <begin position="393"/>
        <end position="411"/>
    </location>
</feature>
<organism evidence="2 3">
    <name type="scientific">Stenotrophomonas rhizophila</name>
    <dbReference type="NCBI Taxonomy" id="216778"/>
    <lineage>
        <taxon>Bacteria</taxon>
        <taxon>Pseudomonadati</taxon>
        <taxon>Pseudomonadota</taxon>
        <taxon>Gammaproteobacteria</taxon>
        <taxon>Lysobacterales</taxon>
        <taxon>Lysobacteraceae</taxon>
        <taxon>Stenotrophomonas</taxon>
    </lineage>
</organism>
<accession>A0A7V7YFD2</accession>
<dbReference type="EMBL" id="WELC01000014">
    <property type="protein sequence ID" value="KAB7629947.1"/>
    <property type="molecule type" value="Genomic_DNA"/>
</dbReference>
<dbReference type="Proteomes" id="UP000449004">
    <property type="component" value="Unassembled WGS sequence"/>
</dbReference>
<evidence type="ECO:0000313" key="3">
    <source>
        <dbReference type="Proteomes" id="UP000449004"/>
    </source>
</evidence>
<feature type="transmembrane region" description="Helical" evidence="1">
    <location>
        <begin position="330"/>
        <end position="353"/>
    </location>
</feature>
<feature type="transmembrane region" description="Helical" evidence="1">
    <location>
        <begin position="157"/>
        <end position="176"/>
    </location>
</feature>
<keyword evidence="1" id="KW-0812">Transmembrane</keyword>
<dbReference type="RefSeq" id="WP_152153097.1">
    <property type="nucleotide sequence ID" value="NZ_WELC01000014.1"/>
</dbReference>
<keyword evidence="1" id="KW-1133">Transmembrane helix</keyword>
<keyword evidence="1" id="KW-0472">Membrane</keyword>
<dbReference type="AlphaFoldDB" id="A0A7V7YFD2"/>
<feature type="transmembrane region" description="Helical" evidence="1">
    <location>
        <begin position="301"/>
        <end position="318"/>
    </location>
</feature>
<name>A0A7V7YFD2_9GAMM</name>